<gene>
    <name evidence="8" type="ORF">MHBO_004162</name>
</gene>
<evidence type="ECO:0000256" key="7">
    <source>
        <dbReference type="RuleBase" id="RU361216"/>
    </source>
</evidence>
<dbReference type="PANTHER" id="PTHR42865:SF7">
    <property type="entry name" value="PROTON_GLUTAMATE-ASPARTATE SYMPORTER"/>
    <property type="match status" value="1"/>
</dbReference>
<dbReference type="Pfam" id="PF00375">
    <property type="entry name" value="SDF"/>
    <property type="match status" value="1"/>
</dbReference>
<proteinExistence type="inferred from homology"/>
<feature type="transmembrane region" description="Helical" evidence="7">
    <location>
        <begin position="199"/>
        <end position="221"/>
    </location>
</feature>
<comment type="caution">
    <text evidence="8">The sequence shown here is derived from an EMBL/GenBank/DDBJ whole genome shotgun (WGS) entry which is preliminary data.</text>
</comment>
<reference evidence="8 9" key="1">
    <citation type="journal article" date="2024" name="BMC Biol.">
        <title>Comparative genomics of Ascetosporea gives new insight into the evolutionary basis for animal parasitism in Rhizaria.</title>
        <authorList>
            <person name="Hiltunen Thoren M."/>
            <person name="Onut-Brannstrom I."/>
            <person name="Alfjorden A."/>
            <person name="Peckova H."/>
            <person name="Swords F."/>
            <person name="Hooper C."/>
            <person name="Holzer A.S."/>
            <person name="Bass D."/>
            <person name="Burki F."/>
        </authorList>
    </citation>
    <scope>NUCLEOTIDE SEQUENCE [LARGE SCALE GENOMIC DNA]</scope>
    <source>
        <strain evidence="8">20-A016</strain>
    </source>
</reference>
<dbReference type="PRINTS" id="PR00173">
    <property type="entry name" value="EDTRNSPORT"/>
</dbReference>
<keyword evidence="6 7" id="KW-0472">Membrane</keyword>
<comment type="subcellular location">
    <subcellularLocation>
        <location evidence="1">Cell membrane</location>
        <topology evidence="1">Multi-pass membrane protein</topology>
    </subcellularLocation>
    <subcellularLocation>
        <location evidence="7">Membrane</location>
        <topology evidence="7">Multi-pass membrane protein</topology>
    </subcellularLocation>
</comment>
<keyword evidence="5 7" id="KW-1133">Transmembrane helix</keyword>
<dbReference type="Gene3D" id="1.10.3860.10">
    <property type="entry name" value="Sodium:dicarboxylate symporter"/>
    <property type="match status" value="1"/>
</dbReference>
<dbReference type="InterPro" id="IPR001991">
    <property type="entry name" value="Na-dicarboxylate_symporter"/>
</dbReference>
<keyword evidence="4 7" id="KW-0812">Transmembrane</keyword>
<keyword evidence="3" id="KW-1003">Cell membrane</keyword>
<protein>
    <recommendedName>
        <fullName evidence="7">Amino acid transporter</fullName>
    </recommendedName>
</protein>
<accession>A0ABV2ATC0</accession>
<evidence type="ECO:0000256" key="6">
    <source>
        <dbReference type="ARBA" id="ARBA00023136"/>
    </source>
</evidence>
<comment type="similarity">
    <text evidence="7">Belongs to the dicarboxylate/amino acid:cation symporter (DAACS) (TC 2.A.23) family.</text>
</comment>
<keyword evidence="2 7" id="KW-0813">Transport</keyword>
<sequence>MSRLLNCFIRPYEWMPPFLGILFGFLFGIALKSLGITKNDIILRMFGLFGNVYLNAIKLIIPLFIIVVMIRTSIGLSSMKNSRAIILASMITFFVTSMVASLIPVVLMQFIDVMNGIQVKTDTSLATSSNNDSVSEIVVTIVNEAFPNNFINSLLNSNALASMIYCTALGLFISKFRLKKIYKKVIGLIECFYNTINGMFLPVIYVTPIGVFCIVLSQIAVTNGLEIFGKLEYFVLVFVI</sequence>
<feature type="non-terminal residue" evidence="8">
    <location>
        <position position="240"/>
    </location>
</feature>
<evidence type="ECO:0000313" key="9">
    <source>
        <dbReference type="Proteomes" id="UP001439008"/>
    </source>
</evidence>
<name>A0ABV2ATC0_9EUKA</name>
<dbReference type="EMBL" id="JBDODL010003313">
    <property type="protein sequence ID" value="MES1922643.1"/>
    <property type="molecule type" value="Genomic_DNA"/>
</dbReference>
<feature type="transmembrane region" description="Helical" evidence="7">
    <location>
        <begin position="52"/>
        <end position="72"/>
    </location>
</feature>
<organism evidence="8 9">
    <name type="scientific">Bonamia ostreae</name>
    <dbReference type="NCBI Taxonomy" id="126728"/>
    <lineage>
        <taxon>Eukaryota</taxon>
        <taxon>Sar</taxon>
        <taxon>Rhizaria</taxon>
        <taxon>Endomyxa</taxon>
        <taxon>Ascetosporea</taxon>
        <taxon>Haplosporida</taxon>
        <taxon>Bonamia</taxon>
    </lineage>
</organism>
<evidence type="ECO:0000256" key="1">
    <source>
        <dbReference type="ARBA" id="ARBA00004651"/>
    </source>
</evidence>
<feature type="transmembrane region" description="Helical" evidence="7">
    <location>
        <begin position="159"/>
        <end position="178"/>
    </location>
</feature>
<evidence type="ECO:0000256" key="3">
    <source>
        <dbReference type="ARBA" id="ARBA00022475"/>
    </source>
</evidence>
<evidence type="ECO:0000256" key="5">
    <source>
        <dbReference type="ARBA" id="ARBA00022989"/>
    </source>
</evidence>
<feature type="transmembrane region" description="Helical" evidence="7">
    <location>
        <begin position="84"/>
        <end position="111"/>
    </location>
</feature>
<evidence type="ECO:0000313" key="8">
    <source>
        <dbReference type="EMBL" id="MES1922643.1"/>
    </source>
</evidence>
<dbReference type="InterPro" id="IPR036458">
    <property type="entry name" value="Na:dicarbo_symporter_sf"/>
</dbReference>
<keyword evidence="9" id="KW-1185">Reference proteome</keyword>
<dbReference type="Proteomes" id="UP001439008">
    <property type="component" value="Unassembled WGS sequence"/>
</dbReference>
<keyword evidence="7" id="KW-0769">Symport</keyword>
<dbReference type="PANTHER" id="PTHR42865">
    <property type="entry name" value="PROTON/GLUTAMATE-ASPARTATE SYMPORTER"/>
    <property type="match status" value="1"/>
</dbReference>
<dbReference type="SUPFAM" id="SSF118215">
    <property type="entry name" value="Proton glutamate symport protein"/>
    <property type="match status" value="1"/>
</dbReference>
<evidence type="ECO:0000256" key="2">
    <source>
        <dbReference type="ARBA" id="ARBA00022448"/>
    </source>
</evidence>
<feature type="transmembrane region" description="Helical" evidence="7">
    <location>
        <begin position="12"/>
        <end position="32"/>
    </location>
</feature>
<evidence type="ECO:0000256" key="4">
    <source>
        <dbReference type="ARBA" id="ARBA00022692"/>
    </source>
</evidence>